<dbReference type="RefSeq" id="WP_120401026.1">
    <property type="nucleotide sequence ID" value="NZ_RAXV01000001.1"/>
</dbReference>
<name>A0A3A8F1S2_9GAMM</name>
<organism evidence="1 2">
    <name type="scientific">Acinetobacter tianfuensis</name>
    <dbReference type="NCBI Taxonomy" id="2419603"/>
    <lineage>
        <taxon>Bacteria</taxon>
        <taxon>Pseudomonadati</taxon>
        <taxon>Pseudomonadota</taxon>
        <taxon>Gammaproteobacteria</taxon>
        <taxon>Moraxellales</taxon>
        <taxon>Moraxellaceae</taxon>
        <taxon>Acinetobacter</taxon>
    </lineage>
</organism>
<dbReference type="Proteomes" id="UP000282388">
    <property type="component" value="Unassembled WGS sequence"/>
</dbReference>
<sequence>MNNAMQYAGLIVLSMLLAFLAVKFMQPKTEPHLQPENIKLMTVQSDVPKAQPEPLNTPSGLKLSPKPLSADILQEREAVYLAFAAVSEQLSHGQAVNEREVDVLLQRQQALVQAGAVTVNEAVSYSQFLKKALPDMARSIDLYILSLEQQNKS</sequence>
<reference evidence="1 2" key="1">
    <citation type="submission" date="2018-09" db="EMBL/GenBank/DDBJ databases">
        <title>The draft genome of Acinetobacter spp. strains.</title>
        <authorList>
            <person name="Qin J."/>
            <person name="Feng Y."/>
            <person name="Zong Z."/>
        </authorList>
    </citation>
    <scope>NUCLEOTIDE SEQUENCE [LARGE SCALE GENOMIC DNA]</scope>
    <source>
        <strain evidence="1 2">WCHAc060012</strain>
    </source>
</reference>
<dbReference type="OrthoDB" id="6712535at2"/>
<protein>
    <submittedName>
        <fullName evidence="1">Uncharacterized protein</fullName>
    </submittedName>
</protein>
<accession>A0A3A8F1S2</accession>
<dbReference type="AlphaFoldDB" id="A0A3A8F1S2"/>
<proteinExistence type="predicted"/>
<keyword evidence="2" id="KW-1185">Reference proteome</keyword>
<evidence type="ECO:0000313" key="1">
    <source>
        <dbReference type="EMBL" id="RKG34643.1"/>
    </source>
</evidence>
<comment type="caution">
    <text evidence="1">The sequence shown here is derived from an EMBL/GenBank/DDBJ whole genome shotgun (WGS) entry which is preliminary data.</text>
</comment>
<gene>
    <name evidence="1" type="ORF">D7V32_00825</name>
</gene>
<evidence type="ECO:0000313" key="2">
    <source>
        <dbReference type="Proteomes" id="UP000282388"/>
    </source>
</evidence>
<dbReference type="EMBL" id="RAXV01000001">
    <property type="protein sequence ID" value="RKG34643.1"/>
    <property type="molecule type" value="Genomic_DNA"/>
</dbReference>